<dbReference type="EMBL" id="CP133592">
    <property type="protein sequence ID" value="WMW25022.1"/>
    <property type="molecule type" value="Genomic_DNA"/>
</dbReference>
<dbReference type="KEGG" id="mseb:RE474_13215"/>
<sequence length="133" mass="14939">MGSSSIDEKILIRRSDTLIADGNYEEAIFYLDMILMEKPDDEEALSMKGLAFCLKGETDRGLDILEEALSIDPFSKKVLIIFADACLHSSMPEKSLEILDRAISYYPDDDGFLMLKATILGAMKRNVMDSYLN</sequence>
<dbReference type="Proteomes" id="UP001182908">
    <property type="component" value="Chromosome"/>
</dbReference>
<evidence type="ECO:0000256" key="3">
    <source>
        <dbReference type="PROSITE-ProRule" id="PRU00339"/>
    </source>
</evidence>
<dbReference type="SUPFAM" id="SSF48452">
    <property type="entry name" value="TPR-like"/>
    <property type="match status" value="1"/>
</dbReference>
<evidence type="ECO:0000313" key="4">
    <source>
        <dbReference type="EMBL" id="WMW25022.1"/>
    </source>
</evidence>
<keyword evidence="2 3" id="KW-0802">TPR repeat</keyword>
<organism evidence="4 5">
    <name type="scientific">Methanolobus sediminis</name>
    <dbReference type="NCBI Taxonomy" id="3072978"/>
    <lineage>
        <taxon>Archaea</taxon>
        <taxon>Methanobacteriati</taxon>
        <taxon>Methanobacteriota</taxon>
        <taxon>Stenosarchaea group</taxon>
        <taxon>Methanomicrobia</taxon>
        <taxon>Methanosarcinales</taxon>
        <taxon>Methanosarcinaceae</taxon>
        <taxon>Methanolobus</taxon>
    </lineage>
</organism>
<dbReference type="PANTHER" id="PTHR44943:SF8">
    <property type="entry name" value="TPR REPEAT-CONTAINING PROTEIN MJ0263"/>
    <property type="match status" value="1"/>
</dbReference>
<name>A0AA51UKM5_9EURY</name>
<proteinExistence type="predicted"/>
<dbReference type="InterPro" id="IPR019734">
    <property type="entry name" value="TPR_rpt"/>
</dbReference>
<feature type="repeat" description="TPR" evidence="3">
    <location>
        <begin position="42"/>
        <end position="75"/>
    </location>
</feature>
<dbReference type="Gene3D" id="1.25.40.10">
    <property type="entry name" value="Tetratricopeptide repeat domain"/>
    <property type="match status" value="1"/>
</dbReference>
<reference evidence="4 5" key="1">
    <citation type="submission" date="2023-08" db="EMBL/GenBank/DDBJ databases">
        <title>Methanolobus mangrovi sp. nov. and Methanolobus sediminis sp. nov, two novel methylotrophic methanogens isolated from mangrove sediments in China.</title>
        <authorList>
            <person name="Zhou J."/>
        </authorList>
    </citation>
    <scope>NUCLEOTIDE SEQUENCE [LARGE SCALE GENOMIC DNA]</scope>
    <source>
        <strain evidence="4 5">FTZ6</strain>
    </source>
</reference>
<evidence type="ECO:0000256" key="1">
    <source>
        <dbReference type="ARBA" id="ARBA00022737"/>
    </source>
</evidence>
<dbReference type="SMART" id="SM00028">
    <property type="entry name" value="TPR"/>
    <property type="match status" value="3"/>
</dbReference>
<gene>
    <name evidence="4" type="ORF">RE474_13215</name>
</gene>
<dbReference type="AlphaFoldDB" id="A0AA51UKM5"/>
<evidence type="ECO:0000313" key="5">
    <source>
        <dbReference type="Proteomes" id="UP001182908"/>
    </source>
</evidence>
<dbReference type="InterPro" id="IPR011990">
    <property type="entry name" value="TPR-like_helical_dom_sf"/>
</dbReference>
<dbReference type="PROSITE" id="PS50005">
    <property type="entry name" value="TPR"/>
    <property type="match status" value="1"/>
</dbReference>
<dbReference type="PANTHER" id="PTHR44943">
    <property type="entry name" value="CELLULOSE SYNTHASE OPERON PROTEIN C"/>
    <property type="match status" value="1"/>
</dbReference>
<dbReference type="Pfam" id="PF12895">
    <property type="entry name" value="ANAPC3"/>
    <property type="match status" value="1"/>
</dbReference>
<dbReference type="RefSeq" id="WP_309310830.1">
    <property type="nucleotide sequence ID" value="NZ_CP133592.1"/>
</dbReference>
<dbReference type="GeneID" id="84233694"/>
<accession>A0AA51UKM5</accession>
<dbReference type="InterPro" id="IPR051685">
    <property type="entry name" value="Ycf3/AcsC/BcsC/TPR_MFPF"/>
</dbReference>
<evidence type="ECO:0000256" key="2">
    <source>
        <dbReference type="ARBA" id="ARBA00022803"/>
    </source>
</evidence>
<protein>
    <submittedName>
        <fullName evidence="4">CDC27 family protein</fullName>
    </submittedName>
</protein>
<keyword evidence="5" id="KW-1185">Reference proteome</keyword>
<keyword evidence="1" id="KW-0677">Repeat</keyword>